<dbReference type="InterPro" id="IPR011005">
    <property type="entry name" value="Dihydropteroate_synth-like_sf"/>
</dbReference>
<accession>A0A2T5GA23</accession>
<dbReference type="GO" id="GO:0046656">
    <property type="term" value="P:folic acid biosynthetic process"/>
    <property type="evidence" value="ECO:0007669"/>
    <property type="project" value="UniProtKB-KW"/>
</dbReference>
<keyword evidence="8 13" id="KW-0479">Metal-binding</keyword>
<evidence type="ECO:0000256" key="6">
    <source>
        <dbReference type="ARBA" id="ARBA00016919"/>
    </source>
</evidence>
<protein>
    <recommendedName>
        <fullName evidence="6 13">Dihydropteroate synthase</fullName>
        <shortName evidence="13">DHPS</shortName>
        <ecNumber evidence="5 13">2.5.1.15</ecNumber>
    </recommendedName>
    <alternativeName>
        <fullName evidence="11 13">Dihydropteroate pyrophosphorylase</fullName>
    </alternativeName>
</protein>
<reference evidence="15 16" key="1">
    <citation type="submission" date="2017-08" db="EMBL/GenBank/DDBJ databases">
        <title>Burning lignite coal seam in the remote Altai Mountains harbors a hydrogen-driven thermophilic microbial community.</title>
        <authorList>
            <person name="Kadnikov V.V."/>
            <person name="Mardanov A.V."/>
            <person name="Ivasenko D."/>
            <person name="Beletsky A.V."/>
            <person name="Karnachuk O.V."/>
            <person name="Ravin N.V."/>
        </authorList>
    </citation>
    <scope>NUCLEOTIDE SEQUENCE [LARGE SCALE GENOMIC DNA]</scope>
    <source>
        <strain evidence="15">AL33</strain>
    </source>
</reference>
<dbReference type="SUPFAM" id="SSF51717">
    <property type="entry name" value="Dihydropteroate synthetase-like"/>
    <property type="match status" value="1"/>
</dbReference>
<dbReference type="Pfam" id="PF00809">
    <property type="entry name" value="Pterin_bind"/>
    <property type="match status" value="1"/>
</dbReference>
<evidence type="ECO:0000256" key="7">
    <source>
        <dbReference type="ARBA" id="ARBA00022679"/>
    </source>
</evidence>
<dbReference type="GO" id="GO:0046872">
    <property type="term" value="F:metal ion binding"/>
    <property type="evidence" value="ECO:0007669"/>
    <property type="project" value="UniProtKB-KW"/>
</dbReference>
<dbReference type="PANTHER" id="PTHR20941:SF1">
    <property type="entry name" value="FOLIC ACID SYNTHESIS PROTEIN FOL1"/>
    <property type="match status" value="1"/>
</dbReference>
<sequence>MMRSKALLLPGGRRLLLDRPIVMGILNVTPDSFSDGGRYTTVERALEHARAMVACGAAIIDVGGESTRPGHTPVPAEEELRRVLPVLRALRAALDVPISIDTSKPAVAEAALAAGADILNDIWGLQDPAMARLAAEAKVPVVIMHNRREPEYSDLLGEIRADLLLGVERLLQAGGRDEQVILDPGIGFGKTYAQNLAVLKHLPAIVDLGPPVLLGASRKSVIGLTLDLPVDRRLAGSLAVAVYGVLRGVTIVRAHDVCETVQALKMVAAIEAADAAATGAGEGPIPGVGAPEPGIDR</sequence>
<dbReference type="UniPathway" id="UPA00077">
    <property type="reaction ID" value="UER00156"/>
</dbReference>
<organism evidence="15 16">
    <name type="scientific">Hydrogenibacillus schlegelii</name>
    <name type="common">Bacillus schlegelii</name>
    <dbReference type="NCBI Taxonomy" id="1484"/>
    <lineage>
        <taxon>Bacteria</taxon>
        <taxon>Bacillati</taxon>
        <taxon>Bacillota</taxon>
        <taxon>Bacilli</taxon>
        <taxon>Bacillales</taxon>
        <taxon>Bacillales Family X. Incertae Sedis</taxon>
        <taxon>Hydrogenibacillus</taxon>
    </lineage>
</organism>
<evidence type="ECO:0000256" key="13">
    <source>
        <dbReference type="RuleBase" id="RU361205"/>
    </source>
</evidence>
<dbReference type="PANTHER" id="PTHR20941">
    <property type="entry name" value="FOLATE SYNTHESIS PROTEINS"/>
    <property type="match status" value="1"/>
</dbReference>
<comment type="similarity">
    <text evidence="4 13">Belongs to the DHPS family.</text>
</comment>
<evidence type="ECO:0000256" key="5">
    <source>
        <dbReference type="ARBA" id="ARBA00012458"/>
    </source>
</evidence>
<keyword evidence="9 13" id="KW-0460">Magnesium</keyword>
<dbReference type="CDD" id="cd00739">
    <property type="entry name" value="DHPS"/>
    <property type="match status" value="1"/>
</dbReference>
<dbReference type="Gene3D" id="3.20.20.20">
    <property type="entry name" value="Dihydropteroate synthase-like"/>
    <property type="match status" value="1"/>
</dbReference>
<evidence type="ECO:0000313" key="16">
    <source>
        <dbReference type="Proteomes" id="UP000244180"/>
    </source>
</evidence>
<comment type="function">
    <text evidence="12 13">Catalyzes the condensation of para-aminobenzoate (pABA) with 6-hydroxymethyl-7,8-dihydropterin diphosphate (DHPt-PP) to form 7,8-dihydropteroate (H2Pte), the immediate precursor of folate derivatives.</text>
</comment>
<keyword evidence="7 13" id="KW-0808">Transferase</keyword>
<dbReference type="EC" id="2.5.1.15" evidence="5 13"/>
<feature type="domain" description="Pterin-binding" evidence="14">
    <location>
        <begin position="20"/>
        <end position="265"/>
    </location>
</feature>
<dbReference type="GO" id="GO:0046654">
    <property type="term" value="P:tetrahydrofolate biosynthetic process"/>
    <property type="evidence" value="ECO:0007669"/>
    <property type="project" value="UniProtKB-UniPathway"/>
</dbReference>
<keyword evidence="10 13" id="KW-0289">Folate biosynthesis</keyword>
<evidence type="ECO:0000256" key="4">
    <source>
        <dbReference type="ARBA" id="ARBA00009503"/>
    </source>
</evidence>
<dbReference type="InterPro" id="IPR045031">
    <property type="entry name" value="DHP_synth-like"/>
</dbReference>
<dbReference type="Proteomes" id="UP000244180">
    <property type="component" value="Unassembled WGS sequence"/>
</dbReference>
<dbReference type="InterPro" id="IPR000489">
    <property type="entry name" value="Pterin-binding_dom"/>
</dbReference>
<gene>
    <name evidence="15" type="ORF">HSCHL_2107</name>
</gene>
<evidence type="ECO:0000256" key="9">
    <source>
        <dbReference type="ARBA" id="ARBA00022842"/>
    </source>
</evidence>
<evidence type="ECO:0000256" key="10">
    <source>
        <dbReference type="ARBA" id="ARBA00022909"/>
    </source>
</evidence>
<evidence type="ECO:0000256" key="3">
    <source>
        <dbReference type="ARBA" id="ARBA00004763"/>
    </source>
</evidence>
<dbReference type="AlphaFoldDB" id="A0A2T5GA23"/>
<dbReference type="EMBL" id="PEBV01000017">
    <property type="protein sequence ID" value="PTQ53030.1"/>
    <property type="molecule type" value="Genomic_DNA"/>
</dbReference>
<dbReference type="FunFam" id="3.20.20.20:FF:000006">
    <property type="entry name" value="Dihydropteroate synthase"/>
    <property type="match status" value="1"/>
</dbReference>
<comment type="caution">
    <text evidence="15">The sequence shown here is derived from an EMBL/GenBank/DDBJ whole genome shotgun (WGS) entry which is preliminary data.</text>
</comment>
<name>A0A2T5GA23_HYDSH</name>
<evidence type="ECO:0000256" key="12">
    <source>
        <dbReference type="ARBA" id="ARBA00053449"/>
    </source>
</evidence>
<dbReference type="GO" id="GO:0004156">
    <property type="term" value="F:dihydropteroate synthase activity"/>
    <property type="evidence" value="ECO:0007669"/>
    <property type="project" value="UniProtKB-EC"/>
</dbReference>
<dbReference type="PROSITE" id="PS50972">
    <property type="entry name" value="PTERIN_BINDING"/>
    <property type="match status" value="1"/>
</dbReference>
<dbReference type="InterPro" id="IPR006390">
    <property type="entry name" value="DHP_synth_dom"/>
</dbReference>
<dbReference type="PROSITE" id="PS00793">
    <property type="entry name" value="DHPS_2"/>
    <property type="match status" value="1"/>
</dbReference>
<dbReference type="GO" id="GO:0005829">
    <property type="term" value="C:cytosol"/>
    <property type="evidence" value="ECO:0007669"/>
    <property type="project" value="TreeGrafter"/>
</dbReference>
<dbReference type="NCBIfam" id="TIGR01496">
    <property type="entry name" value="DHPS"/>
    <property type="match status" value="1"/>
</dbReference>
<comment type="pathway">
    <text evidence="3 13">Cofactor biosynthesis; tetrahydrofolate biosynthesis; 7,8-dihydrofolate from 2-amino-4-hydroxy-6-hydroxymethyl-7,8-dihydropteridine diphosphate and 4-aminobenzoate: step 1/2.</text>
</comment>
<evidence type="ECO:0000256" key="2">
    <source>
        <dbReference type="ARBA" id="ARBA00001946"/>
    </source>
</evidence>
<evidence type="ECO:0000313" key="15">
    <source>
        <dbReference type="EMBL" id="PTQ53030.1"/>
    </source>
</evidence>
<evidence type="ECO:0000256" key="11">
    <source>
        <dbReference type="ARBA" id="ARBA00030193"/>
    </source>
</evidence>
<proteinExistence type="inferred from homology"/>
<comment type="catalytic activity">
    <reaction evidence="1">
        <text>(7,8-dihydropterin-6-yl)methyl diphosphate + 4-aminobenzoate = 7,8-dihydropteroate + diphosphate</text>
        <dbReference type="Rhea" id="RHEA:19949"/>
        <dbReference type="ChEBI" id="CHEBI:17836"/>
        <dbReference type="ChEBI" id="CHEBI:17839"/>
        <dbReference type="ChEBI" id="CHEBI:33019"/>
        <dbReference type="ChEBI" id="CHEBI:72950"/>
        <dbReference type="EC" id="2.5.1.15"/>
    </reaction>
</comment>
<evidence type="ECO:0000256" key="1">
    <source>
        <dbReference type="ARBA" id="ARBA00000012"/>
    </source>
</evidence>
<comment type="cofactor">
    <cofactor evidence="2 13">
        <name>Mg(2+)</name>
        <dbReference type="ChEBI" id="CHEBI:18420"/>
    </cofactor>
</comment>
<evidence type="ECO:0000256" key="8">
    <source>
        <dbReference type="ARBA" id="ARBA00022723"/>
    </source>
</evidence>
<dbReference type="PROSITE" id="PS00792">
    <property type="entry name" value="DHPS_1"/>
    <property type="match status" value="1"/>
</dbReference>
<evidence type="ECO:0000259" key="14">
    <source>
        <dbReference type="PROSITE" id="PS50972"/>
    </source>
</evidence>